<dbReference type="EMBL" id="BKCJ010004605">
    <property type="protein sequence ID" value="GEU62031.1"/>
    <property type="molecule type" value="Genomic_DNA"/>
</dbReference>
<sequence length="236" mass="26693">MLWKLTQEAIVWALNLHIRRIAPTQVQLDILSIFLGHLILEEMIPRAQVNLNQIMAQSGRGAIQFLTTLRSIIITNEEDGVKVDDSTYYCGLPLGADFYFDGLATNATCCCCGSADAVEVKTLNNFENNSFVKEKLVTMLRQKTLNVDNEVQLDILSIFLGHLILEEMIPRAQVNLNQIMAQSGRGAIQFLTSIFLWRFNGRDWKLKHCSNGQKGISCSVTMSKDMKIITRNRIRL</sequence>
<reference evidence="1" key="1">
    <citation type="journal article" date="2019" name="Sci. Rep.">
        <title>Draft genome of Tanacetum cinerariifolium, the natural source of mosquito coil.</title>
        <authorList>
            <person name="Yamashiro T."/>
            <person name="Shiraishi A."/>
            <person name="Satake H."/>
            <person name="Nakayama K."/>
        </authorList>
    </citation>
    <scope>NUCLEOTIDE SEQUENCE</scope>
</reference>
<gene>
    <name evidence="1" type="ORF">Tci_034009</name>
</gene>
<organism evidence="1">
    <name type="scientific">Tanacetum cinerariifolium</name>
    <name type="common">Dalmatian daisy</name>
    <name type="synonym">Chrysanthemum cinerariifolium</name>
    <dbReference type="NCBI Taxonomy" id="118510"/>
    <lineage>
        <taxon>Eukaryota</taxon>
        <taxon>Viridiplantae</taxon>
        <taxon>Streptophyta</taxon>
        <taxon>Embryophyta</taxon>
        <taxon>Tracheophyta</taxon>
        <taxon>Spermatophyta</taxon>
        <taxon>Magnoliopsida</taxon>
        <taxon>eudicotyledons</taxon>
        <taxon>Gunneridae</taxon>
        <taxon>Pentapetalae</taxon>
        <taxon>asterids</taxon>
        <taxon>campanulids</taxon>
        <taxon>Asterales</taxon>
        <taxon>Asteraceae</taxon>
        <taxon>Asteroideae</taxon>
        <taxon>Anthemideae</taxon>
        <taxon>Anthemidinae</taxon>
        <taxon>Tanacetum</taxon>
    </lineage>
</organism>
<accession>A0A6L2LJL4</accession>
<name>A0A6L2LJL4_TANCI</name>
<evidence type="ECO:0000313" key="1">
    <source>
        <dbReference type="EMBL" id="GEU62031.1"/>
    </source>
</evidence>
<dbReference type="AlphaFoldDB" id="A0A6L2LJL4"/>
<protein>
    <submittedName>
        <fullName evidence="1">Uncharacterized protein</fullName>
    </submittedName>
</protein>
<comment type="caution">
    <text evidence="1">The sequence shown here is derived from an EMBL/GenBank/DDBJ whole genome shotgun (WGS) entry which is preliminary data.</text>
</comment>
<proteinExistence type="predicted"/>